<dbReference type="EMBL" id="MBUA01000001">
    <property type="protein sequence ID" value="MBC6490211.1"/>
    <property type="molecule type" value="Genomic_DNA"/>
</dbReference>
<dbReference type="InterPro" id="IPR050300">
    <property type="entry name" value="GDXG_lipolytic_enzyme"/>
</dbReference>
<dbReference type="SUPFAM" id="SSF53474">
    <property type="entry name" value="alpha/beta-Hydrolases"/>
    <property type="match status" value="1"/>
</dbReference>
<evidence type="ECO:0000313" key="4">
    <source>
        <dbReference type="Proteomes" id="UP000765802"/>
    </source>
</evidence>
<evidence type="ECO:0000259" key="2">
    <source>
        <dbReference type="Pfam" id="PF20434"/>
    </source>
</evidence>
<evidence type="ECO:0000313" key="3">
    <source>
        <dbReference type="EMBL" id="MBC6490211.1"/>
    </source>
</evidence>
<dbReference type="InterPro" id="IPR029058">
    <property type="entry name" value="AB_hydrolase_fold"/>
</dbReference>
<dbReference type="InterPro" id="IPR049492">
    <property type="entry name" value="BD-FAE-like_dom"/>
</dbReference>
<keyword evidence="4" id="KW-1185">Reference proteome</keyword>
<accession>A0ABR7M5L5</accession>
<reference evidence="3 4" key="1">
    <citation type="submission" date="2016-07" db="EMBL/GenBank/DDBJ databases">
        <title>Genome analysis of Flavihumibacter stibioxidans YS-17.</title>
        <authorList>
            <person name="Shi K."/>
            <person name="Han Y."/>
            <person name="Wang G."/>
        </authorList>
    </citation>
    <scope>NUCLEOTIDE SEQUENCE [LARGE SCALE GENOMIC DNA]</scope>
    <source>
        <strain evidence="3 4">YS-17</strain>
    </source>
</reference>
<feature type="domain" description="BD-FAE-like" evidence="2">
    <location>
        <begin position="61"/>
        <end position="260"/>
    </location>
</feature>
<comment type="caution">
    <text evidence="3">The sequence shown here is derived from an EMBL/GenBank/DDBJ whole genome shotgun (WGS) entry which is preliminary data.</text>
</comment>
<dbReference type="Gene3D" id="3.40.50.1820">
    <property type="entry name" value="alpha/beta hydrolase"/>
    <property type="match status" value="1"/>
</dbReference>
<dbReference type="RefSeq" id="WP_187255532.1">
    <property type="nucleotide sequence ID" value="NZ_JBHULF010000006.1"/>
</dbReference>
<keyword evidence="1" id="KW-0378">Hydrolase</keyword>
<organism evidence="3 4">
    <name type="scientific">Flavihumibacter stibioxidans</name>
    <dbReference type="NCBI Taxonomy" id="1834163"/>
    <lineage>
        <taxon>Bacteria</taxon>
        <taxon>Pseudomonadati</taxon>
        <taxon>Bacteroidota</taxon>
        <taxon>Chitinophagia</taxon>
        <taxon>Chitinophagales</taxon>
        <taxon>Chitinophagaceae</taxon>
        <taxon>Flavihumibacter</taxon>
    </lineage>
</organism>
<dbReference type="PANTHER" id="PTHR48081">
    <property type="entry name" value="AB HYDROLASE SUPERFAMILY PROTEIN C4A8.06C"/>
    <property type="match status" value="1"/>
</dbReference>
<name>A0ABR7M5L5_9BACT</name>
<dbReference type="Proteomes" id="UP000765802">
    <property type="component" value="Unassembled WGS sequence"/>
</dbReference>
<proteinExistence type="predicted"/>
<sequence>MKKNLLAAAIALFTMNARSQEIIPLYPQDSIPNSRSSTIAEKAETGTDGILRISDVSVPTLTIYLPAADKANGTAVIICPGGGYRILAAGHEGADVAKQFTEWGVTAFVLKYRLPSDEIMEDRTIGPLQDAQRAIQIVREKAKLWQLNPRQIGIMGFSAGGHLAGSATVHFDRAMIANPLKTSLRPDFAILVYPVISFTEELTHKGSREELLGKEAAADKVKFYSLETQVTKKTPPAFLVHAKDDRAVKVENSLVFAAALEKNRVKHDIYLYDRGGHGFGMKNSTSDVEWMKYLKQWMFNLDLILKKN</sequence>
<evidence type="ECO:0000256" key="1">
    <source>
        <dbReference type="ARBA" id="ARBA00022801"/>
    </source>
</evidence>
<dbReference type="Pfam" id="PF20434">
    <property type="entry name" value="BD-FAE"/>
    <property type="match status" value="1"/>
</dbReference>
<dbReference type="PANTHER" id="PTHR48081:SF6">
    <property type="entry name" value="PEPTIDASE S9 PROLYL OLIGOPEPTIDASE CATALYTIC DOMAIN-CONTAINING PROTEIN"/>
    <property type="match status" value="1"/>
</dbReference>
<gene>
    <name evidence="3" type="ORF">BC349_04500</name>
</gene>
<protein>
    <submittedName>
        <fullName evidence="3">1,4-beta-xylanase</fullName>
    </submittedName>
</protein>